<dbReference type="RefSeq" id="WP_073198982.1">
    <property type="nucleotide sequence ID" value="NZ_FRBN01000017.1"/>
</dbReference>
<keyword evidence="2" id="KW-0808">Transferase</keyword>
<comment type="similarity">
    <text evidence="8">Belongs to the ribose-phosphate pyrophosphokinase family.</text>
</comment>
<dbReference type="GO" id="GO:0006015">
    <property type="term" value="P:5-phosphoribose 1-diphosphate biosynthetic process"/>
    <property type="evidence" value="ECO:0007669"/>
    <property type="project" value="TreeGrafter"/>
</dbReference>
<dbReference type="Gene3D" id="3.40.50.2020">
    <property type="match status" value="2"/>
</dbReference>
<evidence type="ECO:0000259" key="9">
    <source>
        <dbReference type="Pfam" id="PF00156"/>
    </source>
</evidence>
<evidence type="ECO:0000256" key="5">
    <source>
        <dbReference type="ARBA" id="ARBA00022777"/>
    </source>
</evidence>
<keyword evidence="5 11" id="KW-0418">Kinase</keyword>
<dbReference type="CDD" id="cd06223">
    <property type="entry name" value="PRTases_typeI"/>
    <property type="match status" value="1"/>
</dbReference>
<dbReference type="NCBIfam" id="TIGR01251">
    <property type="entry name" value="ribP_PPkin"/>
    <property type="match status" value="1"/>
</dbReference>
<dbReference type="STRING" id="1054996.SAMN05444414_1179"/>
<keyword evidence="3 8" id="KW-0545">Nucleotide biosynthesis</keyword>
<dbReference type="GO" id="GO:0005524">
    <property type="term" value="F:ATP binding"/>
    <property type="evidence" value="ECO:0007669"/>
    <property type="project" value="UniProtKB-KW"/>
</dbReference>
<organism evidence="11 12">
    <name type="scientific">Roseovarius marisflavi</name>
    <dbReference type="NCBI Taxonomy" id="1054996"/>
    <lineage>
        <taxon>Bacteria</taxon>
        <taxon>Pseudomonadati</taxon>
        <taxon>Pseudomonadota</taxon>
        <taxon>Alphaproteobacteria</taxon>
        <taxon>Rhodobacterales</taxon>
        <taxon>Roseobacteraceae</taxon>
        <taxon>Roseovarius</taxon>
    </lineage>
</organism>
<evidence type="ECO:0000256" key="3">
    <source>
        <dbReference type="ARBA" id="ARBA00022727"/>
    </source>
</evidence>
<gene>
    <name evidence="11" type="ORF">SAMN05444414_1179</name>
</gene>
<keyword evidence="12" id="KW-1185">Reference proteome</keyword>
<keyword evidence="6" id="KW-0067">ATP-binding</keyword>
<dbReference type="GO" id="GO:0004749">
    <property type="term" value="F:ribose phosphate diphosphokinase activity"/>
    <property type="evidence" value="ECO:0007669"/>
    <property type="project" value="UniProtKB-EC"/>
</dbReference>
<evidence type="ECO:0000259" key="10">
    <source>
        <dbReference type="Pfam" id="PF13793"/>
    </source>
</evidence>
<dbReference type="InterPro" id="IPR029057">
    <property type="entry name" value="PRTase-like"/>
</dbReference>
<dbReference type="PANTHER" id="PTHR10210">
    <property type="entry name" value="RIBOSE-PHOSPHATE DIPHOSPHOKINASE FAMILY MEMBER"/>
    <property type="match status" value="1"/>
</dbReference>
<name>A0A1M7B9N5_9RHOB</name>
<proteinExistence type="inferred from homology"/>
<dbReference type="GO" id="GO:0005737">
    <property type="term" value="C:cytoplasm"/>
    <property type="evidence" value="ECO:0007669"/>
    <property type="project" value="TreeGrafter"/>
</dbReference>
<feature type="domain" description="Ribose-phosphate pyrophosphokinase N-terminal" evidence="10">
    <location>
        <begin position="2"/>
        <end position="121"/>
    </location>
</feature>
<sequence length="330" mass="35494">MLFFALDRSKTLGLKVAKAGGFDLALHEEREFEGGEHKARPLADVGGQDVYVLQSLNGEPVASANDKLLRLLFFLAACRDHGAARVTAIAPYLAYSRKDRLTKTQDPVTTRYVAQLFEAVGVDTVMTLEVHNPAAFQNAYRCRTLHLSTEHLFAAEIAGRSTDRPVAIVSPDPGGVKRAQLLREALQETTDKDVPFGFMEKRRSAGVVSGTHFAGEVDDCAVYIVDDMICGGGTTLRAAEAARAHGAAEVHAIVAHGLLTNDAVTAFAQTSLVDTITLTDSTAPDPAWAGRLGDRLRSISCAPMIENAIRQEHDTWSAQAASIRPRNASG</sequence>
<evidence type="ECO:0000256" key="1">
    <source>
        <dbReference type="ARBA" id="ARBA00013247"/>
    </source>
</evidence>
<reference evidence="12" key="1">
    <citation type="submission" date="2016-11" db="EMBL/GenBank/DDBJ databases">
        <authorList>
            <person name="Varghese N."/>
            <person name="Submissions S."/>
        </authorList>
    </citation>
    <scope>NUCLEOTIDE SEQUENCE [LARGE SCALE GENOMIC DNA]</scope>
    <source>
        <strain evidence="12">DSM 29327</strain>
    </source>
</reference>
<evidence type="ECO:0000256" key="2">
    <source>
        <dbReference type="ARBA" id="ARBA00022679"/>
    </source>
</evidence>
<dbReference type="AlphaFoldDB" id="A0A1M7B9N5"/>
<dbReference type="Pfam" id="PF00156">
    <property type="entry name" value="Pribosyltran"/>
    <property type="match status" value="1"/>
</dbReference>
<dbReference type="SUPFAM" id="SSF53271">
    <property type="entry name" value="PRTase-like"/>
    <property type="match status" value="2"/>
</dbReference>
<dbReference type="GO" id="GO:0002189">
    <property type="term" value="C:ribose phosphate diphosphokinase complex"/>
    <property type="evidence" value="ECO:0007669"/>
    <property type="project" value="TreeGrafter"/>
</dbReference>
<dbReference type="EMBL" id="FRBN01000017">
    <property type="protein sequence ID" value="SHL51586.1"/>
    <property type="molecule type" value="Genomic_DNA"/>
</dbReference>
<dbReference type="OrthoDB" id="324294at2"/>
<evidence type="ECO:0000256" key="6">
    <source>
        <dbReference type="ARBA" id="ARBA00022840"/>
    </source>
</evidence>
<comment type="catalytic activity">
    <reaction evidence="7">
        <text>D-ribose 5-phosphate + ATP = 5-phospho-alpha-D-ribose 1-diphosphate + AMP + H(+)</text>
        <dbReference type="Rhea" id="RHEA:15609"/>
        <dbReference type="ChEBI" id="CHEBI:15378"/>
        <dbReference type="ChEBI" id="CHEBI:30616"/>
        <dbReference type="ChEBI" id="CHEBI:58017"/>
        <dbReference type="ChEBI" id="CHEBI:78346"/>
        <dbReference type="ChEBI" id="CHEBI:456215"/>
        <dbReference type="EC" id="2.7.6.1"/>
    </reaction>
</comment>
<evidence type="ECO:0000313" key="12">
    <source>
        <dbReference type="Proteomes" id="UP000184191"/>
    </source>
</evidence>
<feature type="domain" description="Phosphoribosyltransferase" evidence="9">
    <location>
        <begin position="162"/>
        <end position="256"/>
    </location>
</feature>
<dbReference type="GO" id="GO:0016301">
    <property type="term" value="F:kinase activity"/>
    <property type="evidence" value="ECO:0007669"/>
    <property type="project" value="UniProtKB-KW"/>
</dbReference>
<dbReference type="Pfam" id="PF13793">
    <property type="entry name" value="Pribosyltran_N"/>
    <property type="match status" value="1"/>
</dbReference>
<protein>
    <recommendedName>
        <fullName evidence="1">ribose-phosphate diphosphokinase</fullName>
        <ecNumber evidence="1">2.7.6.1</ecNumber>
    </recommendedName>
</protein>
<evidence type="ECO:0000256" key="7">
    <source>
        <dbReference type="ARBA" id="ARBA00049535"/>
    </source>
</evidence>
<dbReference type="Proteomes" id="UP000184191">
    <property type="component" value="Unassembled WGS sequence"/>
</dbReference>
<dbReference type="SMART" id="SM01400">
    <property type="entry name" value="Pribosyltran_N"/>
    <property type="match status" value="1"/>
</dbReference>
<dbReference type="PANTHER" id="PTHR10210:SF32">
    <property type="entry name" value="RIBOSE-PHOSPHATE PYROPHOSPHOKINASE 2"/>
    <property type="match status" value="1"/>
</dbReference>
<dbReference type="EC" id="2.7.6.1" evidence="1"/>
<keyword evidence="4" id="KW-0547">Nucleotide-binding</keyword>
<evidence type="ECO:0000256" key="8">
    <source>
        <dbReference type="RuleBase" id="RU004324"/>
    </source>
</evidence>
<dbReference type="InterPro" id="IPR005946">
    <property type="entry name" value="Rib-P_diPkinase"/>
</dbReference>
<accession>A0A1M7B9N5</accession>
<evidence type="ECO:0000313" key="11">
    <source>
        <dbReference type="EMBL" id="SHL51586.1"/>
    </source>
</evidence>
<dbReference type="GO" id="GO:0006164">
    <property type="term" value="P:purine nucleotide biosynthetic process"/>
    <property type="evidence" value="ECO:0007669"/>
    <property type="project" value="TreeGrafter"/>
</dbReference>
<dbReference type="InterPro" id="IPR000836">
    <property type="entry name" value="PRTase_dom"/>
</dbReference>
<dbReference type="InterPro" id="IPR029099">
    <property type="entry name" value="Pribosyltran_N"/>
</dbReference>
<evidence type="ECO:0000256" key="4">
    <source>
        <dbReference type="ARBA" id="ARBA00022741"/>
    </source>
</evidence>
<dbReference type="GO" id="GO:0000287">
    <property type="term" value="F:magnesium ion binding"/>
    <property type="evidence" value="ECO:0007669"/>
    <property type="project" value="InterPro"/>
</dbReference>